<dbReference type="EMBL" id="CACRXK020040881">
    <property type="protein sequence ID" value="CAB4045662.1"/>
    <property type="molecule type" value="Genomic_DNA"/>
</dbReference>
<comment type="caution">
    <text evidence="3">The sequence shown here is derived from an EMBL/GenBank/DDBJ whole genome shotgun (WGS) entry which is preliminary data.</text>
</comment>
<dbReference type="InterPro" id="IPR050090">
    <property type="entry name" value="Tyrosine_recombinase_XerCD"/>
</dbReference>
<dbReference type="Gene3D" id="1.10.443.10">
    <property type="entry name" value="Intergrase catalytic core"/>
    <property type="match status" value="1"/>
</dbReference>
<name>A0A6S7LV10_PARCT</name>
<evidence type="ECO:0000313" key="3">
    <source>
        <dbReference type="EMBL" id="CAB4045662.1"/>
    </source>
</evidence>
<dbReference type="GO" id="GO:0015074">
    <property type="term" value="P:DNA integration"/>
    <property type="evidence" value="ECO:0007669"/>
    <property type="project" value="InterPro"/>
</dbReference>
<dbReference type="PROSITE" id="PS51898">
    <property type="entry name" value="TYR_RECOMBINASE"/>
    <property type="match status" value="1"/>
</dbReference>
<evidence type="ECO:0000256" key="2">
    <source>
        <dbReference type="ARBA" id="ARBA00023172"/>
    </source>
</evidence>
<proteinExistence type="predicted"/>
<evidence type="ECO:0000313" key="4">
    <source>
        <dbReference type="Proteomes" id="UP001152795"/>
    </source>
</evidence>
<dbReference type="Pfam" id="PF00589">
    <property type="entry name" value="Phage_integrase"/>
    <property type="match status" value="1"/>
</dbReference>
<dbReference type="InterPro" id="IPR002104">
    <property type="entry name" value="Integrase_catalytic"/>
</dbReference>
<dbReference type="Proteomes" id="UP001152795">
    <property type="component" value="Unassembled WGS sequence"/>
</dbReference>
<dbReference type="GO" id="GO:0003677">
    <property type="term" value="F:DNA binding"/>
    <property type="evidence" value="ECO:0007669"/>
    <property type="project" value="UniProtKB-KW"/>
</dbReference>
<dbReference type="PANTHER" id="PTHR30349">
    <property type="entry name" value="PHAGE INTEGRASE-RELATED"/>
    <property type="match status" value="1"/>
</dbReference>
<dbReference type="PANTHER" id="PTHR30349:SF41">
    <property type="entry name" value="INTEGRASE_RECOMBINASE PROTEIN MJ0367-RELATED"/>
    <property type="match status" value="1"/>
</dbReference>
<keyword evidence="1" id="KW-0238">DNA-binding</keyword>
<keyword evidence="2" id="KW-0233">DNA recombination</keyword>
<organism evidence="3 4">
    <name type="scientific">Paramuricea clavata</name>
    <name type="common">Red gorgonian</name>
    <name type="synonym">Violescent sea-whip</name>
    <dbReference type="NCBI Taxonomy" id="317549"/>
    <lineage>
        <taxon>Eukaryota</taxon>
        <taxon>Metazoa</taxon>
        <taxon>Cnidaria</taxon>
        <taxon>Anthozoa</taxon>
        <taxon>Octocorallia</taxon>
        <taxon>Malacalcyonacea</taxon>
        <taxon>Plexauridae</taxon>
        <taxon>Paramuricea</taxon>
    </lineage>
</organism>
<keyword evidence="4" id="KW-1185">Reference proteome</keyword>
<dbReference type="SUPFAM" id="SSF56349">
    <property type="entry name" value="DNA breaking-rejoining enzymes"/>
    <property type="match status" value="1"/>
</dbReference>
<gene>
    <name evidence="3" type="ORF">PACLA_8A064800</name>
</gene>
<protein>
    <submittedName>
        <fullName evidence="3">Uncharacterized protein</fullName>
    </submittedName>
</protein>
<accession>A0A6S7LV10</accession>
<dbReference type="InterPro" id="IPR013762">
    <property type="entry name" value="Integrase-like_cat_sf"/>
</dbReference>
<dbReference type="OrthoDB" id="7776589at2759"/>
<sequence>MNKLPTADEILNSVAPTKSKSAYDKAWESFLVFCDSNLTPGTEWDDENQPKEDNFIKYFYHLRTEKEFKASSLWTTYSRLNNCFQRRYGKKLQQWPRITLLLKQYEHNYERKVAKIFSPEEINRAIQLHYSTPDWILRKCAVVLAYCGGMRCIELKSLTYDAISRDEEGVWVAYRAGKQKGEVKKNKFLVPYNKTEPSMCFATRVIQYMDLLTKSLPDIKDTDELFHTCTKSGYGKAVMGRNYIHQIGQKVAEELHLENPKTYTGHCFRRTAATAAANAGANTLMMKRHFDWKQDATALKYCDETKDRARKMAKLLTGSATATSSKTENGEISSQVVATTVTKTGSGSTVTKCSHSKTCTAVADDGKKVFNINLSGNSNISLYFN</sequence>
<dbReference type="InterPro" id="IPR011010">
    <property type="entry name" value="DNA_brk_join_enz"/>
</dbReference>
<reference evidence="3" key="1">
    <citation type="submission" date="2020-04" db="EMBL/GenBank/DDBJ databases">
        <authorList>
            <person name="Alioto T."/>
            <person name="Alioto T."/>
            <person name="Gomez Garrido J."/>
        </authorList>
    </citation>
    <scope>NUCLEOTIDE SEQUENCE</scope>
    <source>
        <strain evidence="3">A484AB</strain>
    </source>
</reference>
<dbReference type="GO" id="GO:0006310">
    <property type="term" value="P:DNA recombination"/>
    <property type="evidence" value="ECO:0007669"/>
    <property type="project" value="UniProtKB-KW"/>
</dbReference>
<evidence type="ECO:0000256" key="1">
    <source>
        <dbReference type="ARBA" id="ARBA00023125"/>
    </source>
</evidence>
<dbReference type="AlphaFoldDB" id="A0A6S7LV10"/>